<dbReference type="PANTHER" id="PTHR12110:SF52">
    <property type="entry name" value="XYLOSE ISOMERASE"/>
    <property type="match status" value="1"/>
</dbReference>
<accession>A0A3R8NSC2</accession>
<organism evidence="2 3">
    <name type="scientific">Pectobacterium aquaticum</name>
    <dbReference type="NCBI Taxonomy" id="2204145"/>
    <lineage>
        <taxon>Bacteria</taxon>
        <taxon>Pseudomonadati</taxon>
        <taxon>Pseudomonadota</taxon>
        <taxon>Gammaproteobacteria</taxon>
        <taxon>Enterobacterales</taxon>
        <taxon>Pectobacteriaceae</taxon>
        <taxon>Pectobacterium</taxon>
    </lineage>
</organism>
<keyword evidence="3" id="KW-1185">Reference proteome</keyword>
<dbReference type="Proteomes" id="UP000256817">
    <property type="component" value="Unassembled WGS sequence"/>
</dbReference>
<dbReference type="Pfam" id="PF01261">
    <property type="entry name" value="AP_endonuc_2"/>
    <property type="match status" value="1"/>
</dbReference>
<dbReference type="SUPFAM" id="SSF51658">
    <property type="entry name" value="Xylose isomerase-like"/>
    <property type="match status" value="1"/>
</dbReference>
<dbReference type="InterPro" id="IPR013022">
    <property type="entry name" value="Xyl_isomerase-like_TIM-brl"/>
</dbReference>
<proteinExistence type="predicted"/>
<protein>
    <submittedName>
        <fullName evidence="2">Sugar phosphate isomerase/epimerase</fullName>
    </submittedName>
</protein>
<comment type="caution">
    <text evidence="2">The sequence shown here is derived from an EMBL/GenBank/DDBJ whole genome shotgun (WGS) entry which is preliminary data.</text>
</comment>
<reference evidence="2" key="1">
    <citation type="submission" date="2018-11" db="EMBL/GenBank/DDBJ databases">
        <title>Draft genome sequences of proposed Pectobacterium aquaticum sp. nov. isolated in France from fresh water.</title>
        <authorList>
            <person name="Pedron J."/>
            <person name="Barny M.A."/>
        </authorList>
    </citation>
    <scope>NUCLEOTIDE SEQUENCE [LARGE SCALE GENOMIC DNA]</scope>
    <source>
        <strain evidence="2">A35-S23-M15</strain>
    </source>
</reference>
<dbReference type="InterPro" id="IPR036237">
    <property type="entry name" value="Xyl_isomerase-like_sf"/>
</dbReference>
<dbReference type="GO" id="GO:0016853">
    <property type="term" value="F:isomerase activity"/>
    <property type="evidence" value="ECO:0007669"/>
    <property type="project" value="UniProtKB-KW"/>
</dbReference>
<dbReference type="RefSeq" id="WP_102118211.1">
    <property type="nucleotide sequence ID" value="NZ_QHJW02000020.1"/>
</dbReference>
<dbReference type="Gene3D" id="3.20.20.150">
    <property type="entry name" value="Divalent-metal-dependent TIM barrel enzymes"/>
    <property type="match status" value="1"/>
</dbReference>
<gene>
    <name evidence="2" type="ORF">DMB85_010455</name>
</gene>
<dbReference type="InterPro" id="IPR050312">
    <property type="entry name" value="IolE/XylAMocC-like"/>
</dbReference>
<dbReference type="EMBL" id="QHJW02000020">
    <property type="protein sequence ID" value="RRO08642.1"/>
    <property type="molecule type" value="Genomic_DNA"/>
</dbReference>
<name>A0A3R8NSC2_9GAMM</name>
<evidence type="ECO:0000259" key="1">
    <source>
        <dbReference type="Pfam" id="PF01261"/>
    </source>
</evidence>
<feature type="domain" description="Xylose isomerase-like TIM barrel" evidence="1">
    <location>
        <begin position="29"/>
        <end position="247"/>
    </location>
</feature>
<sequence>MAIGLSTYAFFWRASSRVPKPLGLQAMLEQTAESGAGVFQICDYAAVETLSPAELEKLRQHAADLGIQLELGTRGLDTAHLMRYLTMARALDVRFIRTMFNTATHKPTQDEALTLLRQVLPEFERHDIQLGLETYEQVKTRDVLAVVDAIDSPALGICLDPGNCVAALEYPREVIELTAPRVVNLHIKDFAFARQEGWVGFTYSGCLLGTGLLDYDVLHQKVRPNERNINQIVEHWLPWQANAEETCRLEDAWTRHSLSYLYTRNPYAGRSSPTTHSI</sequence>
<evidence type="ECO:0000313" key="3">
    <source>
        <dbReference type="Proteomes" id="UP000256817"/>
    </source>
</evidence>
<evidence type="ECO:0000313" key="2">
    <source>
        <dbReference type="EMBL" id="RRO08642.1"/>
    </source>
</evidence>
<dbReference type="PANTHER" id="PTHR12110">
    <property type="entry name" value="HYDROXYPYRUVATE ISOMERASE"/>
    <property type="match status" value="1"/>
</dbReference>
<keyword evidence="2" id="KW-0413">Isomerase</keyword>